<dbReference type="GO" id="GO:0005524">
    <property type="term" value="F:ATP binding"/>
    <property type="evidence" value="ECO:0007669"/>
    <property type="project" value="UniProtKB-KW"/>
</dbReference>
<dbReference type="GO" id="GO:0004371">
    <property type="term" value="F:glycerone kinase activity"/>
    <property type="evidence" value="ECO:0007669"/>
    <property type="project" value="InterPro"/>
</dbReference>
<evidence type="ECO:0000256" key="4">
    <source>
        <dbReference type="ARBA" id="ARBA00022840"/>
    </source>
</evidence>
<dbReference type="EMBL" id="NEVQ01000001">
    <property type="protein sequence ID" value="OZI67787.1"/>
    <property type="molecule type" value="Genomic_DNA"/>
</dbReference>
<dbReference type="Proteomes" id="UP000216885">
    <property type="component" value="Unassembled WGS sequence"/>
</dbReference>
<dbReference type="Pfam" id="PF02734">
    <property type="entry name" value="Dak2"/>
    <property type="match status" value="1"/>
</dbReference>
<dbReference type="NCBIfam" id="NF011049">
    <property type="entry name" value="PRK14479.1"/>
    <property type="match status" value="1"/>
</dbReference>
<dbReference type="InterPro" id="IPR004007">
    <property type="entry name" value="DhaL_dom"/>
</dbReference>
<evidence type="ECO:0000256" key="2">
    <source>
        <dbReference type="ARBA" id="ARBA00022741"/>
    </source>
</evidence>
<dbReference type="Pfam" id="PF02733">
    <property type="entry name" value="Dak1"/>
    <property type="match status" value="1"/>
</dbReference>
<keyword evidence="4" id="KW-0067">ATP-binding</keyword>
<comment type="caution">
    <text evidence="7">The sequence shown here is derived from an EMBL/GenBank/DDBJ whole genome shotgun (WGS) entry which is preliminary data.</text>
</comment>
<dbReference type="PANTHER" id="PTHR28629">
    <property type="entry name" value="TRIOKINASE/FMN CYCLASE"/>
    <property type="match status" value="1"/>
</dbReference>
<dbReference type="InterPro" id="IPR036117">
    <property type="entry name" value="DhaL_dom_sf"/>
</dbReference>
<sequence length="564" mass="57595">MKKLINDPRHIVREALEGLVDTTDHLALVQGENIVIQRDLPGLAARPVAVLSGGGSGHEPAHAGYVGIGMLTAAIAGDVFTSPSVDAVLAAIVSVAGPAGALLVVKNYTGDRLNFGLAAELAREKGIPVEVVLVADDVSLRDMVPTDRRRGIAGTVFVHKIAGAAAAKGWPLEKVAAVAARAAAAVGSMGVGLGACTVPSAGTPSFSLGDTEIEYGLGIHGEKGVRRVEMKPADAIVDDILAQILAEVPDNASRVALLVNGLGGTPPVELQIIARHALATLRAKGLTPTRAWVGNYMTALEMPGCSLSVLPVDDELLELLDAPCGAPAWTHAGRINAERTTVPVPSGLETNLASMPAGPLAATLERVAKGVAHVLIAAEAELGELDAKAGDGDLGASMARGGQAILDLAPEAFHTPSQFFASAAQAMRRAIAGSSGPFYAVGLLRASRELADLAEPSPAQWQKAFSAAVAAVMEMGGAKAGDRTMVDALTAADDAWHSALAAGSAGKEAFSQAVQAAEKAAADTAHMRPRLGRASYLGERAVGIPDGGAVAVAYWLKALQNSIE</sequence>
<keyword evidence="3 7" id="KW-0418">Kinase</keyword>
<dbReference type="GO" id="GO:0019563">
    <property type="term" value="P:glycerol catabolic process"/>
    <property type="evidence" value="ECO:0007669"/>
    <property type="project" value="TreeGrafter"/>
</dbReference>
<dbReference type="FunFam" id="3.40.50.10440:FF:000001">
    <property type="entry name" value="Dihydroxyacetone kinase, DhaK subunit"/>
    <property type="match status" value="1"/>
</dbReference>
<accession>A0A261V1U3</accession>
<keyword evidence="8" id="KW-1185">Reference proteome</keyword>
<dbReference type="PANTHER" id="PTHR28629:SF4">
    <property type="entry name" value="TRIOKINASE_FMN CYCLASE"/>
    <property type="match status" value="1"/>
</dbReference>
<gene>
    <name evidence="7" type="ORF">CAL20_01740</name>
</gene>
<dbReference type="Gene3D" id="3.30.1180.20">
    <property type="entry name" value="Dihydroxyacetone kinase, domain 2"/>
    <property type="match status" value="1"/>
</dbReference>
<dbReference type="Gene3D" id="3.40.50.10440">
    <property type="entry name" value="Dihydroxyacetone kinase, domain 1"/>
    <property type="match status" value="1"/>
</dbReference>
<evidence type="ECO:0000313" key="8">
    <source>
        <dbReference type="Proteomes" id="UP000216885"/>
    </source>
</evidence>
<evidence type="ECO:0000259" key="6">
    <source>
        <dbReference type="PROSITE" id="PS51481"/>
    </source>
</evidence>
<evidence type="ECO:0000259" key="5">
    <source>
        <dbReference type="PROSITE" id="PS51480"/>
    </source>
</evidence>
<dbReference type="SMART" id="SM01120">
    <property type="entry name" value="Dak2"/>
    <property type="match status" value="1"/>
</dbReference>
<evidence type="ECO:0000256" key="3">
    <source>
        <dbReference type="ARBA" id="ARBA00022777"/>
    </source>
</evidence>
<dbReference type="PROSITE" id="PS51481">
    <property type="entry name" value="DHAK"/>
    <property type="match status" value="1"/>
</dbReference>
<dbReference type="SUPFAM" id="SSF101473">
    <property type="entry name" value="DhaL-like"/>
    <property type="match status" value="1"/>
</dbReference>
<dbReference type="Gene3D" id="1.25.40.340">
    <property type="match status" value="1"/>
</dbReference>
<feature type="domain" description="DhaK" evidence="6">
    <location>
        <begin position="7"/>
        <end position="329"/>
    </location>
</feature>
<dbReference type="GO" id="GO:0005829">
    <property type="term" value="C:cytosol"/>
    <property type="evidence" value="ECO:0007669"/>
    <property type="project" value="TreeGrafter"/>
</dbReference>
<feature type="domain" description="DhaL" evidence="5">
    <location>
        <begin position="362"/>
        <end position="561"/>
    </location>
</feature>
<dbReference type="AlphaFoldDB" id="A0A261V1U3"/>
<dbReference type="RefSeq" id="WP_094837023.1">
    <property type="nucleotide sequence ID" value="NZ_NEVQ01000001.1"/>
</dbReference>
<name>A0A261V1U3_9BORD</name>
<dbReference type="FunFam" id="3.30.1180.20:FF:000001">
    <property type="entry name" value="Dihydroxyacetone kinase 1"/>
    <property type="match status" value="1"/>
</dbReference>
<organism evidence="7 8">
    <name type="scientific">Bordetella genomosp. 4</name>
    <dbReference type="NCBI Taxonomy" id="463044"/>
    <lineage>
        <taxon>Bacteria</taxon>
        <taxon>Pseudomonadati</taxon>
        <taxon>Pseudomonadota</taxon>
        <taxon>Betaproteobacteria</taxon>
        <taxon>Burkholderiales</taxon>
        <taxon>Alcaligenaceae</taxon>
        <taxon>Bordetella</taxon>
    </lineage>
</organism>
<proteinExistence type="predicted"/>
<keyword evidence="2" id="KW-0547">Nucleotide-binding</keyword>
<evidence type="ECO:0000256" key="1">
    <source>
        <dbReference type="ARBA" id="ARBA00022679"/>
    </source>
</evidence>
<dbReference type="InterPro" id="IPR050861">
    <property type="entry name" value="Dihydroxyacetone_Kinase"/>
</dbReference>
<dbReference type="InterPro" id="IPR004006">
    <property type="entry name" value="DhaK_dom"/>
</dbReference>
<dbReference type="FunFam" id="1.25.40.340:FF:000002">
    <property type="entry name" value="Dihydroxyacetone kinase, L subunit"/>
    <property type="match status" value="1"/>
</dbReference>
<protein>
    <submittedName>
        <fullName evidence="7">Dihydroxyacetone kinase subunit DhaK</fullName>
    </submittedName>
</protein>
<keyword evidence="1" id="KW-0808">Transferase</keyword>
<reference evidence="7 8" key="1">
    <citation type="submission" date="2017-05" db="EMBL/GenBank/DDBJ databases">
        <title>Complete and WGS of Bordetella genogroups.</title>
        <authorList>
            <person name="Spilker T."/>
            <person name="LiPuma J."/>
        </authorList>
    </citation>
    <scope>NUCLEOTIDE SEQUENCE [LARGE SCALE GENOMIC DNA]</scope>
    <source>
        <strain evidence="7 8">AU9919</strain>
    </source>
</reference>
<dbReference type="SUPFAM" id="SSF82549">
    <property type="entry name" value="DAK1/DegV-like"/>
    <property type="match status" value="1"/>
</dbReference>
<evidence type="ECO:0000313" key="7">
    <source>
        <dbReference type="EMBL" id="OZI67787.1"/>
    </source>
</evidence>
<dbReference type="PROSITE" id="PS51480">
    <property type="entry name" value="DHAL"/>
    <property type="match status" value="1"/>
</dbReference>